<evidence type="ECO:0000313" key="3">
    <source>
        <dbReference type="Proteomes" id="UP001317532"/>
    </source>
</evidence>
<evidence type="ECO:0000256" key="1">
    <source>
        <dbReference type="SAM" id="SignalP"/>
    </source>
</evidence>
<proteinExistence type="predicted"/>
<dbReference type="RefSeq" id="WP_317996179.1">
    <property type="nucleotide sequence ID" value="NZ_AP025523.1"/>
</dbReference>
<dbReference type="KEGG" id="vab:WPS_03910"/>
<accession>A0AAN2C7U4</accession>
<keyword evidence="1" id="KW-0732">Signal</keyword>
<protein>
    <submittedName>
        <fullName evidence="2">Uncharacterized protein</fullName>
    </submittedName>
</protein>
<keyword evidence="3" id="KW-1185">Reference proteome</keyword>
<organism evidence="2 3">
    <name type="scientific">Vulcanimicrobium alpinum</name>
    <dbReference type="NCBI Taxonomy" id="3016050"/>
    <lineage>
        <taxon>Bacteria</taxon>
        <taxon>Bacillati</taxon>
        <taxon>Vulcanimicrobiota</taxon>
        <taxon>Vulcanimicrobiia</taxon>
        <taxon>Vulcanimicrobiales</taxon>
        <taxon>Vulcanimicrobiaceae</taxon>
        <taxon>Vulcanimicrobium</taxon>
    </lineage>
</organism>
<feature type="signal peptide" evidence="1">
    <location>
        <begin position="1"/>
        <end position="18"/>
    </location>
</feature>
<dbReference type="AlphaFoldDB" id="A0AAN2C7U4"/>
<dbReference type="Proteomes" id="UP001317532">
    <property type="component" value="Chromosome"/>
</dbReference>
<evidence type="ECO:0000313" key="2">
    <source>
        <dbReference type="EMBL" id="BDE05115.1"/>
    </source>
</evidence>
<gene>
    <name evidence="2" type="ORF">WPS_03910</name>
</gene>
<feature type="chain" id="PRO_5042895473" evidence="1">
    <location>
        <begin position="19"/>
        <end position="230"/>
    </location>
</feature>
<dbReference type="EMBL" id="AP025523">
    <property type="protein sequence ID" value="BDE05115.1"/>
    <property type="molecule type" value="Genomic_DNA"/>
</dbReference>
<sequence length="230" mass="24799">MLSLLPLLVALASQPSPAPSAAPRPTPLTEIGRVRTSVCTTIVVHANGAITNALDNDRLLGIITTNLRNVDFDRLNDLQRRNAINDLMNQASTIRVGGKAADGEIKKLREMAETSTDPQRKAELKAFTDALGGAIYRQTKAAAEFMRDVTIMQGREESTEAHDLMTRANPTPPWINEAAVNQQRQVINTSPKSYNKIMRTIAEDLGDRNGAILSDEGVAADHSVAAASGC</sequence>
<reference evidence="2 3" key="1">
    <citation type="journal article" date="2022" name="ISME Commun">
        <title>Vulcanimicrobium alpinus gen. nov. sp. nov., the first cultivated representative of the candidate phylum 'Eremiobacterota', is a metabolically versatile aerobic anoxygenic phototroph.</title>
        <authorList>
            <person name="Yabe S."/>
            <person name="Muto K."/>
            <person name="Abe K."/>
            <person name="Yokota A."/>
            <person name="Staudigel H."/>
            <person name="Tebo B.M."/>
        </authorList>
    </citation>
    <scope>NUCLEOTIDE SEQUENCE [LARGE SCALE GENOMIC DNA]</scope>
    <source>
        <strain evidence="2 3">WC8-2</strain>
    </source>
</reference>
<name>A0AAN2C7U4_UNVUL</name>